<name>A0A2T4UMQ1_9ACTN</name>
<feature type="transmembrane region" description="Helical" evidence="1">
    <location>
        <begin position="31"/>
        <end position="60"/>
    </location>
</feature>
<evidence type="ECO:0000313" key="2">
    <source>
        <dbReference type="EMBL" id="PTL60510.1"/>
    </source>
</evidence>
<sequence length="441" mass="44674">MSRPVLCRSLAAALLAAVAVAHHRVGLALAVVLLLVLGAALAAAPRRSVGLGAIAALLAVQPVLRDAAWVLALTVPAFALACAAIVRPPGGWAALRALPAVPLRWARGGALVAGALRRALPDGSGAAGTVGPLLRGAALAAALVAAFGTLLVSADGAFAQLAGGLADVEVRTDVLVARAVLAVVVLATCGALAHAAARGTEHGPAPRGPAPGRIELRVALGALTLLFALFVAVQLRVLFGGAEYVRRTTGLGYGDYARQGVVQLLLVAALTLAVVAVAARRRDPVVRALLGTICLLVLVVLASALHRVVLVQDAYGLTRVRLAGGALVVWLGALVGLVLAAGTGPRVARHAPRAALLLTLGSVAVFSLANPDGRIAQRAADRARAGEPVDLPFLQSLSADALPALRTLPVGLRAAAVAPLQARLRRPDGAAGWNIARWRAR</sequence>
<evidence type="ECO:0000313" key="3">
    <source>
        <dbReference type="Proteomes" id="UP000240739"/>
    </source>
</evidence>
<feature type="transmembrane region" description="Helical" evidence="1">
    <location>
        <begin position="216"/>
        <end position="239"/>
    </location>
</feature>
<feature type="transmembrane region" description="Helical" evidence="1">
    <location>
        <begin position="260"/>
        <end position="279"/>
    </location>
</feature>
<dbReference type="Pfam" id="PF13687">
    <property type="entry name" value="DUF4153"/>
    <property type="match status" value="1"/>
</dbReference>
<feature type="transmembrane region" description="Helical" evidence="1">
    <location>
        <begin position="67"/>
        <end position="86"/>
    </location>
</feature>
<feature type="transmembrane region" description="Helical" evidence="1">
    <location>
        <begin position="175"/>
        <end position="196"/>
    </location>
</feature>
<keyword evidence="3" id="KW-1185">Reference proteome</keyword>
<dbReference type="RefSeq" id="WP_107569202.1">
    <property type="nucleotide sequence ID" value="NZ_PYYB01000001.1"/>
</dbReference>
<proteinExistence type="predicted"/>
<accession>A0A2T4UMQ1</accession>
<dbReference type="Proteomes" id="UP000240739">
    <property type="component" value="Unassembled WGS sequence"/>
</dbReference>
<feature type="transmembrane region" description="Helical" evidence="1">
    <location>
        <begin position="285"/>
        <end position="310"/>
    </location>
</feature>
<dbReference type="OrthoDB" id="9767931at2"/>
<organism evidence="2 3">
    <name type="scientific">Paraconexibacter algicola</name>
    <dbReference type="NCBI Taxonomy" id="2133960"/>
    <lineage>
        <taxon>Bacteria</taxon>
        <taxon>Bacillati</taxon>
        <taxon>Actinomycetota</taxon>
        <taxon>Thermoleophilia</taxon>
        <taxon>Solirubrobacterales</taxon>
        <taxon>Paraconexibacteraceae</taxon>
        <taxon>Paraconexibacter</taxon>
    </lineage>
</organism>
<reference evidence="2 3" key="1">
    <citation type="submission" date="2018-03" db="EMBL/GenBank/DDBJ databases">
        <title>Aquarubrobacter algicola gen. nov., sp. nov., a novel actinobacterium isolated from shallow eutrophic lake during the end of cyanobacterial harmful algal blooms.</title>
        <authorList>
            <person name="Chun S.J."/>
        </authorList>
    </citation>
    <scope>NUCLEOTIDE SEQUENCE [LARGE SCALE GENOMIC DNA]</scope>
    <source>
        <strain evidence="2 3">Seoho-28</strain>
    </source>
</reference>
<dbReference type="AlphaFoldDB" id="A0A2T4UMQ1"/>
<protein>
    <submittedName>
        <fullName evidence="2">DUF4173 domain-containing protein</fullName>
    </submittedName>
</protein>
<comment type="caution">
    <text evidence="2">The sequence shown here is derived from an EMBL/GenBank/DDBJ whole genome shotgun (WGS) entry which is preliminary data.</text>
</comment>
<dbReference type="InterPro" id="IPR025291">
    <property type="entry name" value="DUF4153"/>
</dbReference>
<dbReference type="EMBL" id="PYYB01000001">
    <property type="protein sequence ID" value="PTL60510.1"/>
    <property type="molecule type" value="Genomic_DNA"/>
</dbReference>
<evidence type="ECO:0000256" key="1">
    <source>
        <dbReference type="SAM" id="Phobius"/>
    </source>
</evidence>
<keyword evidence="1" id="KW-0812">Transmembrane</keyword>
<feature type="transmembrane region" description="Helical" evidence="1">
    <location>
        <begin position="133"/>
        <end position="154"/>
    </location>
</feature>
<gene>
    <name evidence="2" type="ORF">C7Y72_13115</name>
</gene>
<keyword evidence="1" id="KW-0472">Membrane</keyword>
<feature type="transmembrane region" description="Helical" evidence="1">
    <location>
        <begin position="322"/>
        <end position="344"/>
    </location>
</feature>
<keyword evidence="1" id="KW-1133">Transmembrane helix</keyword>